<evidence type="ECO:0000256" key="1">
    <source>
        <dbReference type="ARBA" id="ARBA00004651"/>
    </source>
</evidence>
<dbReference type="InterPro" id="IPR051907">
    <property type="entry name" value="DoxX-like_oxidoreductase"/>
</dbReference>
<accession>A0ABV4YWU4</accession>
<evidence type="ECO:0000256" key="3">
    <source>
        <dbReference type="ARBA" id="ARBA00022475"/>
    </source>
</evidence>
<dbReference type="RefSeq" id="WP_306077230.1">
    <property type="nucleotide sequence ID" value="NZ_JAROBZ020000001.1"/>
</dbReference>
<dbReference type="InterPro" id="IPR032808">
    <property type="entry name" value="DoxX"/>
</dbReference>
<sequence>MNHSLTTASLIRYAVSFVFITSGMMKLFSTELAQVFIGLGLPFPDILLYVTALLEIICGVLILLNRSVKKAVIPLIGIMIAAILLTKLPLLDSGILPFAFKARLDIVMLILLYILYSKSPS</sequence>
<feature type="transmembrane region" description="Helical" evidence="7">
    <location>
        <begin position="46"/>
        <end position="64"/>
    </location>
</feature>
<evidence type="ECO:0000256" key="5">
    <source>
        <dbReference type="ARBA" id="ARBA00022989"/>
    </source>
</evidence>
<keyword evidence="9" id="KW-1185">Reference proteome</keyword>
<dbReference type="PANTHER" id="PTHR33452">
    <property type="entry name" value="OXIDOREDUCTASE CATD-RELATED"/>
    <property type="match status" value="1"/>
</dbReference>
<organism evidence="8 9">
    <name type="scientific">Neobacillus driksii</name>
    <dbReference type="NCBI Taxonomy" id="3035913"/>
    <lineage>
        <taxon>Bacteria</taxon>
        <taxon>Bacillati</taxon>
        <taxon>Bacillota</taxon>
        <taxon>Bacilli</taxon>
        <taxon>Bacillales</taxon>
        <taxon>Bacillaceae</taxon>
        <taxon>Neobacillus</taxon>
    </lineage>
</organism>
<dbReference type="Proteomes" id="UP001241748">
    <property type="component" value="Unassembled WGS sequence"/>
</dbReference>
<dbReference type="Pfam" id="PF07681">
    <property type="entry name" value="DoxX"/>
    <property type="match status" value="1"/>
</dbReference>
<evidence type="ECO:0000256" key="2">
    <source>
        <dbReference type="ARBA" id="ARBA00006679"/>
    </source>
</evidence>
<proteinExistence type="inferred from homology"/>
<comment type="similarity">
    <text evidence="2">Belongs to the DoxX family.</text>
</comment>
<feature type="transmembrane region" description="Helical" evidence="7">
    <location>
        <begin position="95"/>
        <end position="116"/>
    </location>
</feature>
<evidence type="ECO:0000313" key="8">
    <source>
        <dbReference type="EMBL" id="MFB3169324.1"/>
    </source>
</evidence>
<evidence type="ECO:0000256" key="4">
    <source>
        <dbReference type="ARBA" id="ARBA00022692"/>
    </source>
</evidence>
<comment type="caution">
    <text evidence="8">The sequence shown here is derived from an EMBL/GenBank/DDBJ whole genome shotgun (WGS) entry which is preliminary data.</text>
</comment>
<evidence type="ECO:0000256" key="6">
    <source>
        <dbReference type="ARBA" id="ARBA00023136"/>
    </source>
</evidence>
<comment type="subcellular location">
    <subcellularLocation>
        <location evidence="1">Cell membrane</location>
        <topology evidence="1">Multi-pass membrane protein</topology>
    </subcellularLocation>
</comment>
<dbReference type="PANTHER" id="PTHR33452:SF1">
    <property type="entry name" value="INNER MEMBRANE PROTEIN YPHA-RELATED"/>
    <property type="match status" value="1"/>
</dbReference>
<evidence type="ECO:0000256" key="7">
    <source>
        <dbReference type="SAM" id="Phobius"/>
    </source>
</evidence>
<feature type="transmembrane region" description="Helical" evidence="7">
    <location>
        <begin position="71"/>
        <end position="89"/>
    </location>
</feature>
<feature type="transmembrane region" description="Helical" evidence="7">
    <location>
        <begin position="12"/>
        <end position="40"/>
    </location>
</feature>
<protein>
    <submittedName>
        <fullName evidence="8">DoxX family protein</fullName>
    </submittedName>
</protein>
<keyword evidence="5 7" id="KW-1133">Transmembrane helix</keyword>
<name>A0ABV4YWU4_9BACI</name>
<keyword evidence="3" id="KW-1003">Cell membrane</keyword>
<reference evidence="8 9" key="1">
    <citation type="submission" date="2024-05" db="EMBL/GenBank/DDBJ databases">
        <authorList>
            <person name="Venkateswaran K."/>
        </authorList>
    </citation>
    <scope>NUCLEOTIDE SEQUENCE [LARGE SCALE GENOMIC DNA]</scope>
    <source>
        <strain evidence="8 9">179-C4-2-HS</strain>
    </source>
</reference>
<gene>
    <name evidence="8" type="ORF">P5G62_019635</name>
</gene>
<dbReference type="EMBL" id="JAROBZ020000001">
    <property type="protein sequence ID" value="MFB3169324.1"/>
    <property type="molecule type" value="Genomic_DNA"/>
</dbReference>
<keyword evidence="4 7" id="KW-0812">Transmembrane</keyword>
<evidence type="ECO:0000313" key="9">
    <source>
        <dbReference type="Proteomes" id="UP001241748"/>
    </source>
</evidence>
<keyword evidence="6 7" id="KW-0472">Membrane</keyword>